<feature type="chain" id="PRO_5036327580" description="Ricin B lectin domain-containing protein" evidence="1">
    <location>
        <begin position="20"/>
        <end position="150"/>
    </location>
</feature>
<proteinExistence type="predicted"/>
<dbReference type="AlphaFoldDB" id="A0A2Z6RIK8"/>
<dbReference type="Proteomes" id="UP000615446">
    <property type="component" value="Unassembled WGS sequence"/>
</dbReference>
<feature type="signal peptide" evidence="1">
    <location>
        <begin position="1"/>
        <end position="19"/>
    </location>
</feature>
<keyword evidence="4" id="KW-1185">Reference proteome</keyword>
<evidence type="ECO:0000313" key="2">
    <source>
        <dbReference type="EMBL" id="GBC00963.1"/>
    </source>
</evidence>
<reference evidence="2 4" key="1">
    <citation type="submission" date="2017-11" db="EMBL/GenBank/DDBJ databases">
        <title>The genome of Rhizophagus clarus HR1 reveals common genetic basis of auxotrophy among arbuscular mycorrhizal fungi.</title>
        <authorList>
            <person name="Kobayashi Y."/>
        </authorList>
    </citation>
    <scope>NUCLEOTIDE SEQUENCE [LARGE SCALE GENOMIC DNA]</scope>
    <source>
        <strain evidence="2 4">HR1</strain>
    </source>
</reference>
<evidence type="ECO:0000313" key="3">
    <source>
        <dbReference type="EMBL" id="GES95506.1"/>
    </source>
</evidence>
<dbReference type="EMBL" id="BLAL01000242">
    <property type="protein sequence ID" value="GES95506.1"/>
    <property type="molecule type" value="Genomic_DNA"/>
</dbReference>
<accession>A0A2Z6RIK8</accession>
<name>A0A2Z6RIK8_9GLOM</name>
<protein>
    <recommendedName>
        <fullName evidence="5">Ricin B lectin domain-containing protein</fullName>
    </recommendedName>
</protein>
<dbReference type="EMBL" id="BEXD01003347">
    <property type="protein sequence ID" value="GBC00963.1"/>
    <property type="molecule type" value="Genomic_DNA"/>
</dbReference>
<sequence>MKFNLLLLILTTLTTVTLSQLPDGIYIIQSAKNEEFWTAKYPNIILGQSPGLGWKLNKLPDGNYLIFDRISNLAVQFNGPYRPLILAPKDENNVTQKWKIKSVGERTFICSEAFIPTMCATTPLSGEEVIASIEMIGSPLQEWRFLTLDP</sequence>
<evidence type="ECO:0000313" key="4">
    <source>
        <dbReference type="Proteomes" id="UP000247702"/>
    </source>
</evidence>
<dbReference type="SUPFAM" id="SSF50370">
    <property type="entry name" value="Ricin B-like lectins"/>
    <property type="match status" value="1"/>
</dbReference>
<reference evidence="3" key="2">
    <citation type="submission" date="2019-10" db="EMBL/GenBank/DDBJ databases">
        <title>Conservation and host-specific expression of non-tandemly repeated heterogenous ribosome RNA gene in arbuscular mycorrhizal fungi.</title>
        <authorList>
            <person name="Maeda T."/>
            <person name="Kobayashi Y."/>
            <person name="Nakagawa T."/>
            <person name="Ezawa T."/>
            <person name="Yamaguchi K."/>
            <person name="Bino T."/>
            <person name="Nishimoto Y."/>
            <person name="Shigenobu S."/>
            <person name="Kawaguchi M."/>
        </authorList>
    </citation>
    <scope>NUCLEOTIDE SEQUENCE</scope>
    <source>
        <strain evidence="3">HR1</strain>
    </source>
</reference>
<keyword evidence="1" id="KW-0732">Signal</keyword>
<comment type="caution">
    <text evidence="2">The sequence shown here is derived from an EMBL/GenBank/DDBJ whole genome shotgun (WGS) entry which is preliminary data.</text>
</comment>
<dbReference type="InterPro" id="IPR035992">
    <property type="entry name" value="Ricin_B-like_lectins"/>
</dbReference>
<evidence type="ECO:0008006" key="5">
    <source>
        <dbReference type="Google" id="ProtNLM"/>
    </source>
</evidence>
<dbReference type="Proteomes" id="UP000247702">
    <property type="component" value="Unassembled WGS sequence"/>
</dbReference>
<gene>
    <name evidence="3" type="ORF">RCL2_002217100</name>
    <name evidence="2" type="ORF">RclHR1_04010010</name>
</gene>
<organism evidence="2 4">
    <name type="scientific">Rhizophagus clarus</name>
    <dbReference type="NCBI Taxonomy" id="94130"/>
    <lineage>
        <taxon>Eukaryota</taxon>
        <taxon>Fungi</taxon>
        <taxon>Fungi incertae sedis</taxon>
        <taxon>Mucoromycota</taxon>
        <taxon>Glomeromycotina</taxon>
        <taxon>Glomeromycetes</taxon>
        <taxon>Glomerales</taxon>
        <taxon>Glomeraceae</taxon>
        <taxon>Rhizophagus</taxon>
    </lineage>
</organism>
<dbReference type="Gene3D" id="2.80.10.50">
    <property type="match status" value="1"/>
</dbReference>
<evidence type="ECO:0000256" key="1">
    <source>
        <dbReference type="SAM" id="SignalP"/>
    </source>
</evidence>